<accession>A0ACC3S2Q0</accession>
<dbReference type="Proteomes" id="UP001320706">
    <property type="component" value="Unassembled WGS sequence"/>
</dbReference>
<name>A0ACC3S2Q0_9PEZI</name>
<dbReference type="EMBL" id="JAMKPW020000044">
    <property type="protein sequence ID" value="KAK8192553.1"/>
    <property type="molecule type" value="Genomic_DNA"/>
</dbReference>
<sequence>MSNTDNQIHAIVHYEDDYVQPLILAALKARLPPEILVLLNSDSEIPSPNAKVLQWRQYEALNLDDASAHPATNLINAYIIRKALIRKHYLSTTVAHWLTKNPGSIVKSHVKPSVEFEVDYAEFLDDALVEAFELRESFEKNADLPESEREWWILKPGMSDRGQGIRLFSTEEELTEIFEQWEEELPDSDDEAEHSDDERSAAAGTSGAIMTSQLRHFVAQPYVHPPLLLPEPFSSAGRKFHIRTYVVAVGALKVYVYKPMLALFAAEPYTAPGTSESGDVNEELTAHLTNTCLQSGEREGSVHAFWSLPSEVCGLPARDWKEDVFTQICKVTGEVFEAAARSMSIHFQPLPNAFEIFGVDYLVDAEGQAWLLEINAFPDFKQTGDDLSGIIQGLFEDVVTVGVAPFFHLEGSDAASEGTESMVKALDIDLGRR</sequence>
<reference evidence="1" key="1">
    <citation type="submission" date="2024-02" db="EMBL/GenBank/DDBJ databases">
        <title>Metagenome Assembled Genome of Zalaria obscura JY119.</title>
        <authorList>
            <person name="Vighnesh L."/>
            <person name="Jagadeeshwari U."/>
            <person name="Venkata Ramana C."/>
            <person name="Sasikala C."/>
        </authorList>
    </citation>
    <scope>NUCLEOTIDE SEQUENCE</scope>
    <source>
        <strain evidence="1">JY119</strain>
    </source>
</reference>
<gene>
    <name evidence="1" type="ORF">M8818_007723</name>
</gene>
<evidence type="ECO:0000313" key="1">
    <source>
        <dbReference type="EMBL" id="KAK8192553.1"/>
    </source>
</evidence>
<organism evidence="1 2">
    <name type="scientific">Zalaria obscura</name>
    <dbReference type="NCBI Taxonomy" id="2024903"/>
    <lineage>
        <taxon>Eukaryota</taxon>
        <taxon>Fungi</taxon>
        <taxon>Dikarya</taxon>
        <taxon>Ascomycota</taxon>
        <taxon>Pezizomycotina</taxon>
        <taxon>Dothideomycetes</taxon>
        <taxon>Dothideomycetidae</taxon>
        <taxon>Dothideales</taxon>
        <taxon>Zalariaceae</taxon>
        <taxon>Zalaria</taxon>
    </lineage>
</organism>
<comment type="caution">
    <text evidence="1">The sequence shown here is derived from an EMBL/GenBank/DDBJ whole genome shotgun (WGS) entry which is preliminary data.</text>
</comment>
<keyword evidence="2" id="KW-1185">Reference proteome</keyword>
<protein>
    <submittedName>
        <fullName evidence="1">Uncharacterized protein</fullName>
    </submittedName>
</protein>
<proteinExistence type="predicted"/>
<evidence type="ECO:0000313" key="2">
    <source>
        <dbReference type="Proteomes" id="UP001320706"/>
    </source>
</evidence>